<feature type="domain" description="BTB" evidence="7">
    <location>
        <begin position="30"/>
        <end position="95"/>
    </location>
</feature>
<sequence>MSGHLCLKWNNHSAAFISSISNIQTKEKYCDATIACQGKYFPVHRVILSTCSEYFEEMFERIVCPHPYIVFKDIEPGEMELLLNYMYQGEVNVVQEKLPSLIKAAEALKIKGLAVPDDLPSTKEPSGRKRSHQGDENLNSRRRNEEKRKRTSDLSSHSDSCRDSTSLNTVSPVRSEEKEEPKLIKEEPIDNIEYVEANLLSNDFSGSDTVGTDNVLPSASNESGDLNKSESEYPEYNPVEGENSFIKTEDSAPTEESYDNQSSSWTDFGDSDMQNLNLPQTSQQDDY</sequence>
<dbReference type="GO" id="GO:0048813">
    <property type="term" value="P:dendrite morphogenesis"/>
    <property type="evidence" value="ECO:0007669"/>
    <property type="project" value="UniProtKB-ARBA"/>
</dbReference>
<evidence type="ECO:0000313" key="8">
    <source>
        <dbReference type="EMBL" id="KAB7498384.1"/>
    </source>
</evidence>
<dbReference type="GO" id="GO:0007526">
    <property type="term" value="P:larval somatic muscle development"/>
    <property type="evidence" value="ECO:0007669"/>
    <property type="project" value="UniProtKB-ARBA"/>
</dbReference>
<protein>
    <submittedName>
        <fullName evidence="8">Nuclear nucleic acid-binding protein C1D</fullName>
    </submittedName>
</protein>
<dbReference type="SUPFAM" id="SSF54695">
    <property type="entry name" value="POZ domain"/>
    <property type="match status" value="1"/>
</dbReference>
<feature type="region of interest" description="Disordered" evidence="6">
    <location>
        <begin position="116"/>
        <end position="187"/>
    </location>
</feature>
<keyword evidence="2" id="KW-0221">Differentiation</keyword>
<dbReference type="Proteomes" id="UP000326759">
    <property type="component" value="Unassembled WGS sequence"/>
</dbReference>
<dbReference type="GO" id="GO:0006357">
    <property type="term" value="P:regulation of transcription by RNA polymerase II"/>
    <property type="evidence" value="ECO:0007669"/>
    <property type="project" value="TreeGrafter"/>
</dbReference>
<dbReference type="GO" id="GO:0005634">
    <property type="term" value="C:nucleus"/>
    <property type="evidence" value="ECO:0007669"/>
    <property type="project" value="TreeGrafter"/>
</dbReference>
<dbReference type="GO" id="GO:0045467">
    <property type="term" value="P:R7 cell development"/>
    <property type="evidence" value="ECO:0007669"/>
    <property type="project" value="UniProtKB-ARBA"/>
</dbReference>
<feature type="compositionally biased region" description="Low complexity" evidence="6">
    <location>
        <begin position="153"/>
        <end position="167"/>
    </location>
</feature>
<evidence type="ECO:0000259" key="7">
    <source>
        <dbReference type="PROSITE" id="PS50097"/>
    </source>
</evidence>
<evidence type="ECO:0000256" key="4">
    <source>
        <dbReference type="ARBA" id="ARBA00023242"/>
    </source>
</evidence>
<dbReference type="Pfam" id="PF00651">
    <property type="entry name" value="BTB"/>
    <property type="match status" value="1"/>
</dbReference>
<evidence type="ECO:0000256" key="2">
    <source>
        <dbReference type="ARBA" id="ARBA00022782"/>
    </source>
</evidence>
<dbReference type="PANTHER" id="PTHR23110:SF111">
    <property type="entry name" value="LONGITUDINALS LACKING PROTEIN, ISOFORMS F_I_K_T"/>
    <property type="match status" value="1"/>
</dbReference>
<comment type="caution">
    <text evidence="8">The sequence shown here is derived from an EMBL/GenBank/DDBJ whole genome shotgun (WGS) entry which is preliminary data.</text>
</comment>
<dbReference type="InterPro" id="IPR000210">
    <property type="entry name" value="BTB/POZ_dom"/>
</dbReference>
<dbReference type="GO" id="GO:0035167">
    <property type="term" value="P:larval lymph gland hemopoiesis"/>
    <property type="evidence" value="ECO:0007669"/>
    <property type="project" value="UniProtKB-ARBA"/>
</dbReference>
<evidence type="ECO:0000256" key="1">
    <source>
        <dbReference type="ARBA" id="ARBA00022473"/>
    </source>
</evidence>
<organism evidence="8 9">
    <name type="scientific">Armadillidium nasatum</name>
    <dbReference type="NCBI Taxonomy" id="96803"/>
    <lineage>
        <taxon>Eukaryota</taxon>
        <taxon>Metazoa</taxon>
        <taxon>Ecdysozoa</taxon>
        <taxon>Arthropoda</taxon>
        <taxon>Crustacea</taxon>
        <taxon>Multicrustacea</taxon>
        <taxon>Malacostraca</taxon>
        <taxon>Eumalacostraca</taxon>
        <taxon>Peracarida</taxon>
        <taxon>Isopoda</taxon>
        <taxon>Oniscidea</taxon>
        <taxon>Crinocheta</taxon>
        <taxon>Armadillidiidae</taxon>
        <taxon>Armadillidium</taxon>
    </lineage>
</organism>
<feature type="region of interest" description="Disordered" evidence="6">
    <location>
        <begin position="202"/>
        <end position="287"/>
    </location>
</feature>
<dbReference type="InterPro" id="IPR011333">
    <property type="entry name" value="SKP1/BTB/POZ_sf"/>
</dbReference>
<dbReference type="GO" id="GO:0007464">
    <property type="term" value="P:R3/R4 cell fate commitment"/>
    <property type="evidence" value="ECO:0007669"/>
    <property type="project" value="UniProtKB-ARBA"/>
</dbReference>
<keyword evidence="3" id="KW-0524">Neurogenesis</keyword>
<dbReference type="EMBL" id="SEYY01019325">
    <property type="protein sequence ID" value="KAB7498384.1"/>
    <property type="molecule type" value="Genomic_DNA"/>
</dbReference>
<dbReference type="PANTHER" id="PTHR23110">
    <property type="entry name" value="BTB DOMAIN TRANSCRIPTION FACTOR"/>
    <property type="match status" value="1"/>
</dbReference>
<keyword evidence="1" id="KW-0217">Developmental protein</keyword>
<dbReference type="GO" id="GO:0016199">
    <property type="term" value="P:axon midline choice point recognition"/>
    <property type="evidence" value="ECO:0007669"/>
    <property type="project" value="UniProtKB-ARBA"/>
</dbReference>
<keyword evidence="4" id="KW-0539">Nucleus</keyword>
<feature type="compositionally biased region" description="Basic and acidic residues" evidence="6">
    <location>
        <begin position="132"/>
        <end position="152"/>
    </location>
</feature>
<evidence type="ECO:0000313" key="9">
    <source>
        <dbReference type="Proteomes" id="UP000326759"/>
    </source>
</evidence>
<proteinExistence type="predicted"/>
<dbReference type="GO" id="GO:0045476">
    <property type="term" value="P:nurse cell apoptotic process"/>
    <property type="evidence" value="ECO:0007669"/>
    <property type="project" value="UniProtKB-ARBA"/>
</dbReference>
<dbReference type="OrthoDB" id="6350902at2759"/>
<dbReference type="SMART" id="SM00225">
    <property type="entry name" value="BTB"/>
    <property type="match status" value="1"/>
</dbReference>
<dbReference type="PROSITE" id="PS50097">
    <property type="entry name" value="BTB"/>
    <property type="match status" value="1"/>
</dbReference>
<keyword evidence="9" id="KW-1185">Reference proteome</keyword>
<dbReference type="Gene3D" id="3.30.710.10">
    <property type="entry name" value="Potassium Channel Kv1.1, Chain A"/>
    <property type="match status" value="1"/>
</dbReference>
<evidence type="ECO:0000256" key="5">
    <source>
        <dbReference type="ARBA" id="ARBA00037382"/>
    </source>
</evidence>
<evidence type="ECO:0000256" key="3">
    <source>
        <dbReference type="ARBA" id="ARBA00022902"/>
    </source>
</evidence>
<comment type="function">
    <text evidence="5">Putative transcription factor required for axon growth and guidance in the central and peripheral nervous systems. Repels CNS axons away from the midline by promoting the expression of the midline repellent sli and its receptor robo.</text>
</comment>
<dbReference type="AlphaFoldDB" id="A0A5N5SVY5"/>
<accession>A0A5N5SVY5</accession>
<feature type="compositionally biased region" description="Polar residues" evidence="6">
    <location>
        <begin position="202"/>
        <end position="224"/>
    </location>
</feature>
<feature type="compositionally biased region" description="Polar residues" evidence="6">
    <location>
        <begin position="259"/>
        <end position="287"/>
    </location>
</feature>
<dbReference type="GO" id="GO:0008406">
    <property type="term" value="P:gonad development"/>
    <property type="evidence" value="ECO:0007669"/>
    <property type="project" value="UniProtKB-ARBA"/>
</dbReference>
<reference evidence="8 9" key="1">
    <citation type="journal article" date="2019" name="PLoS Biol.">
        <title>Sex chromosomes control vertical transmission of feminizing Wolbachia symbionts in an isopod.</title>
        <authorList>
            <person name="Becking T."/>
            <person name="Chebbi M.A."/>
            <person name="Giraud I."/>
            <person name="Moumen B."/>
            <person name="Laverre T."/>
            <person name="Caubet Y."/>
            <person name="Peccoud J."/>
            <person name="Gilbert C."/>
            <person name="Cordaux R."/>
        </authorList>
    </citation>
    <scope>NUCLEOTIDE SEQUENCE [LARGE SCALE GENOMIC DNA]</scope>
    <source>
        <strain evidence="8">ANa2</strain>
        <tissue evidence="8">Whole body excluding digestive tract and cuticle</tissue>
    </source>
</reference>
<feature type="compositionally biased region" description="Basic and acidic residues" evidence="6">
    <location>
        <begin position="174"/>
        <end position="187"/>
    </location>
</feature>
<name>A0A5N5SVY5_9CRUS</name>
<dbReference type="CDD" id="cd18315">
    <property type="entry name" value="BTB_POZ_BAB-like"/>
    <property type="match status" value="1"/>
</dbReference>
<dbReference type="InterPro" id="IPR051095">
    <property type="entry name" value="Dros_DevTransReg"/>
</dbReference>
<gene>
    <name evidence="8" type="primary">C1D</name>
    <name evidence="8" type="ORF">Anas_12887</name>
</gene>
<evidence type="ECO:0000256" key="6">
    <source>
        <dbReference type="SAM" id="MobiDB-lite"/>
    </source>
</evidence>